<evidence type="ECO:0000313" key="2">
    <source>
        <dbReference type="Proteomes" id="UP000282321"/>
    </source>
</evidence>
<evidence type="ECO:0000313" key="1">
    <source>
        <dbReference type="EMBL" id="RKX64892.1"/>
    </source>
</evidence>
<proteinExistence type="predicted"/>
<organism evidence="1 2">
    <name type="scientific">candidate division TA06 bacterium</name>
    <dbReference type="NCBI Taxonomy" id="2250710"/>
    <lineage>
        <taxon>Bacteria</taxon>
        <taxon>Bacteria division TA06</taxon>
    </lineage>
</organism>
<name>A0A660S5K7_UNCT6</name>
<protein>
    <submittedName>
        <fullName evidence="1">Uncharacterized protein</fullName>
    </submittedName>
</protein>
<gene>
    <name evidence="1" type="ORF">DRP44_07465</name>
</gene>
<comment type="caution">
    <text evidence="1">The sequence shown here is derived from an EMBL/GenBank/DDBJ whole genome shotgun (WGS) entry which is preliminary data.</text>
</comment>
<sequence>MEKKEILNKLMEIAEKLGIKILHENKLIVNGICKSYGKDYIILNKNLAVDDKIAICVECLKRRSLDGIYVLPEIREILSDD</sequence>
<dbReference type="Proteomes" id="UP000282321">
    <property type="component" value="Unassembled WGS sequence"/>
</dbReference>
<dbReference type="EMBL" id="QNBC01000125">
    <property type="protein sequence ID" value="RKX64892.1"/>
    <property type="molecule type" value="Genomic_DNA"/>
</dbReference>
<reference evidence="1 2" key="1">
    <citation type="submission" date="2018-06" db="EMBL/GenBank/DDBJ databases">
        <title>Extensive metabolic versatility and redundancy in microbially diverse, dynamic hydrothermal sediments.</title>
        <authorList>
            <person name="Dombrowski N."/>
            <person name="Teske A."/>
            <person name="Baker B.J."/>
        </authorList>
    </citation>
    <scope>NUCLEOTIDE SEQUENCE [LARGE SCALE GENOMIC DNA]</scope>
    <source>
        <strain evidence="1">B35_G9</strain>
    </source>
</reference>
<accession>A0A660S5K7</accession>
<dbReference type="AlphaFoldDB" id="A0A660S5K7"/>